<keyword evidence="1" id="KW-1133">Transmembrane helix</keyword>
<proteinExistence type="predicted"/>
<evidence type="ECO:0000256" key="1">
    <source>
        <dbReference type="SAM" id="Phobius"/>
    </source>
</evidence>
<dbReference type="NCBIfam" id="NF045611">
    <property type="entry name" value="small_CydP"/>
    <property type="match status" value="1"/>
</dbReference>
<evidence type="ECO:0000313" key="4">
    <source>
        <dbReference type="Proteomes" id="UP000185674"/>
    </source>
</evidence>
<dbReference type="RefSeq" id="WP_025094787.1">
    <property type="nucleotide sequence ID" value="NZ_BBNM01000001.1"/>
</dbReference>
<dbReference type="AlphaFoldDB" id="A0A1P8EFZ2"/>
<dbReference type="STRING" id="487316.BEN76_03405"/>
<reference evidence="3" key="2">
    <citation type="submission" date="2023-09" db="EMBL/GenBank/DDBJ databases">
        <title>Acinetobacter soli.</title>
        <authorList>
            <person name="Kim B."/>
            <person name="Kim D."/>
            <person name="Park D."/>
        </authorList>
    </citation>
    <scope>NUCLEOTIDE SEQUENCE</scope>
    <source>
        <strain evidence="3">2023.05</strain>
    </source>
</reference>
<organism evidence="2 4">
    <name type="scientific">Acinetobacter soli</name>
    <dbReference type="NCBI Taxonomy" id="487316"/>
    <lineage>
        <taxon>Bacteria</taxon>
        <taxon>Pseudomonadati</taxon>
        <taxon>Pseudomonadota</taxon>
        <taxon>Gammaproteobacteria</taxon>
        <taxon>Moraxellales</taxon>
        <taxon>Moraxellaceae</taxon>
        <taxon>Acinetobacter</taxon>
    </lineage>
</organism>
<keyword evidence="1" id="KW-0472">Membrane</keyword>
<sequence>MKSNQNLDKKLIRELTLILILKLILLISIKLIWFDHPTTPKNFDHHAAEHIAGSLSSSKETR</sequence>
<dbReference type="EMBL" id="CP134206">
    <property type="protein sequence ID" value="WND04658.1"/>
    <property type="molecule type" value="Genomic_DNA"/>
</dbReference>
<dbReference type="EMBL" id="CP016896">
    <property type="protein sequence ID" value="APV35114.1"/>
    <property type="molecule type" value="Genomic_DNA"/>
</dbReference>
<dbReference type="KEGG" id="asol:BEN76_03405"/>
<keyword evidence="1" id="KW-0812">Transmembrane</keyword>
<accession>A0A1P8EFZ2</accession>
<protein>
    <submittedName>
        <fullName evidence="2">Uncharacterized protein</fullName>
    </submittedName>
</protein>
<name>A0A1P8EFZ2_9GAMM</name>
<feature type="transmembrane region" description="Helical" evidence="1">
    <location>
        <begin position="12"/>
        <end position="33"/>
    </location>
</feature>
<dbReference type="Proteomes" id="UP000185674">
    <property type="component" value="Chromosome"/>
</dbReference>
<evidence type="ECO:0000313" key="2">
    <source>
        <dbReference type="EMBL" id="APV35114.1"/>
    </source>
</evidence>
<dbReference type="InterPro" id="IPR054636">
    <property type="entry name" value="CydP"/>
</dbReference>
<evidence type="ECO:0000313" key="3">
    <source>
        <dbReference type="EMBL" id="WND04658.1"/>
    </source>
</evidence>
<dbReference type="GeneID" id="68702272"/>
<dbReference type="Proteomes" id="UP001256400">
    <property type="component" value="Chromosome"/>
</dbReference>
<reference evidence="2 4" key="1">
    <citation type="submission" date="2016-08" db="EMBL/GenBank/DDBJ databases">
        <title>Complete genome sequence of Acinetobacter baylyi strain GFJ2.</title>
        <authorList>
            <person name="Tabata M."/>
            <person name="Kuboki S."/>
            <person name="Gibu N."/>
            <person name="Kinouchi Y."/>
            <person name="Vangnai A."/>
            <person name="Kasai D."/>
            <person name="Fukuda M."/>
        </authorList>
    </citation>
    <scope>NUCLEOTIDE SEQUENCE [LARGE SCALE GENOMIC DNA]</scope>
    <source>
        <strain evidence="2 4">GFJ2</strain>
    </source>
</reference>
<gene>
    <name evidence="2" type="ORF">BEN76_03405</name>
    <name evidence="3" type="ORF">RHP80_10525</name>
</gene>